<reference evidence="2 3" key="1">
    <citation type="journal article" date="2012" name="Science">
        <title>The Paleozoic origin of enzymatic lignin decomposition reconstructed from 31 fungal genomes.</title>
        <authorList>
            <person name="Floudas D."/>
            <person name="Binder M."/>
            <person name="Riley R."/>
            <person name="Barry K."/>
            <person name="Blanchette R.A."/>
            <person name="Henrissat B."/>
            <person name="Martinez A.T."/>
            <person name="Otillar R."/>
            <person name="Spatafora J.W."/>
            <person name="Yadav J.S."/>
            <person name="Aerts A."/>
            <person name="Benoit I."/>
            <person name="Boyd A."/>
            <person name="Carlson A."/>
            <person name="Copeland A."/>
            <person name="Coutinho P.M."/>
            <person name="de Vries R.P."/>
            <person name="Ferreira P."/>
            <person name="Findley K."/>
            <person name="Foster B."/>
            <person name="Gaskell J."/>
            <person name="Glotzer D."/>
            <person name="Gorecki P."/>
            <person name="Heitman J."/>
            <person name="Hesse C."/>
            <person name="Hori C."/>
            <person name="Igarashi K."/>
            <person name="Jurgens J.A."/>
            <person name="Kallen N."/>
            <person name="Kersten P."/>
            <person name="Kohler A."/>
            <person name="Kuees U."/>
            <person name="Kumar T.K.A."/>
            <person name="Kuo A."/>
            <person name="LaButti K."/>
            <person name="Larrondo L.F."/>
            <person name="Lindquist E."/>
            <person name="Ling A."/>
            <person name="Lombard V."/>
            <person name="Lucas S."/>
            <person name="Lundell T."/>
            <person name="Martin R."/>
            <person name="McLaughlin D.J."/>
            <person name="Morgenstern I."/>
            <person name="Morin E."/>
            <person name="Murat C."/>
            <person name="Nagy L.G."/>
            <person name="Nolan M."/>
            <person name="Ohm R.A."/>
            <person name="Patyshakuliyeva A."/>
            <person name="Rokas A."/>
            <person name="Ruiz-Duenas F.J."/>
            <person name="Sabat G."/>
            <person name="Salamov A."/>
            <person name="Samejima M."/>
            <person name="Schmutz J."/>
            <person name="Slot J.C."/>
            <person name="St John F."/>
            <person name="Stenlid J."/>
            <person name="Sun H."/>
            <person name="Sun S."/>
            <person name="Syed K."/>
            <person name="Tsang A."/>
            <person name="Wiebenga A."/>
            <person name="Young D."/>
            <person name="Pisabarro A."/>
            <person name="Eastwood D.C."/>
            <person name="Martin F."/>
            <person name="Cullen D."/>
            <person name="Grigoriev I.V."/>
            <person name="Hibbett D.S."/>
        </authorList>
    </citation>
    <scope>NUCLEOTIDE SEQUENCE</scope>
    <source>
        <strain evidence="3">FP-58527</strain>
    </source>
</reference>
<protein>
    <recommendedName>
        <fullName evidence="1">DNA repair protein rhp7 treble clef domain-containing protein</fullName>
    </recommendedName>
</protein>
<sequence>MWKSDLPKPPIGSFEKCAKCMAQFTVTKYTLAANPPPGWLCHPCAKAGGSDPFKKVGPRKRKAPAGDGSGRRVVVYFEERKFPSLVSLCIDLIGACIDDVEALGDIGNVNMDEIAKTISKSRLLTAQNAPLFYDVQNARLSLYDVTKLEPPALIALSNLNPNLTELRLDYCGRTTDEVLAHWETALPNLKRLELLGPFLVKAPAWQSFFRAHPSLEGFLITQSPRFDLDCMCALVESCKNLQELRLVEIGLMQDSFLEPLHNLAGTLSSLSLASPGSTMNIDPLSEDALIKLIAAVGPGLTHLDLSYNADIGDQFLFKGLKPHTRKLKSLRLEHCLELTNAGVAEFFDAWVTTAQKAGVEPNPPLERINLSRNHGLGSDALIALLEHSGPGLTHLNINEWKAASQDSLQTIAERAPNLHTLDIGFCREADDSVIKALLDSCQTLSEVKVWGCQRLTVACPRKRGVNIIGVEAGQLVQS</sequence>
<feature type="domain" description="DNA repair protein rhp7 treble clef" evidence="1">
    <location>
        <begin position="11"/>
        <end position="48"/>
    </location>
</feature>
<dbReference type="OrthoDB" id="421226at2759"/>
<accession>S8DPW7</accession>
<evidence type="ECO:0000313" key="2">
    <source>
        <dbReference type="EMBL" id="EPS94697.1"/>
    </source>
</evidence>
<dbReference type="SUPFAM" id="SSF52047">
    <property type="entry name" value="RNI-like"/>
    <property type="match status" value="1"/>
</dbReference>
<dbReference type="Gene3D" id="3.80.10.10">
    <property type="entry name" value="Ribonuclease Inhibitor"/>
    <property type="match status" value="2"/>
</dbReference>
<dbReference type="Proteomes" id="UP000015241">
    <property type="component" value="Unassembled WGS sequence"/>
</dbReference>
<organism evidence="2 3">
    <name type="scientific">Fomitopsis schrenkii</name>
    <name type="common">Brown rot fungus</name>
    <dbReference type="NCBI Taxonomy" id="2126942"/>
    <lineage>
        <taxon>Eukaryota</taxon>
        <taxon>Fungi</taxon>
        <taxon>Dikarya</taxon>
        <taxon>Basidiomycota</taxon>
        <taxon>Agaricomycotina</taxon>
        <taxon>Agaricomycetes</taxon>
        <taxon>Polyporales</taxon>
        <taxon>Fomitopsis</taxon>
    </lineage>
</organism>
<dbReference type="STRING" id="743788.S8DPW7"/>
<evidence type="ECO:0000259" key="1">
    <source>
        <dbReference type="Pfam" id="PF23550"/>
    </source>
</evidence>
<dbReference type="InterPro" id="IPR032675">
    <property type="entry name" value="LRR_dom_sf"/>
</dbReference>
<proteinExistence type="predicted"/>
<keyword evidence="3" id="KW-1185">Reference proteome</keyword>
<name>S8DPW7_FOMSC</name>
<dbReference type="InParanoid" id="S8DPW7"/>
<dbReference type="InterPro" id="IPR056451">
    <property type="entry name" value="Znf_Tbcl_Rhp7"/>
</dbReference>
<dbReference type="GO" id="GO:0031146">
    <property type="term" value="P:SCF-dependent proteasomal ubiquitin-dependent protein catabolic process"/>
    <property type="evidence" value="ECO:0007669"/>
    <property type="project" value="TreeGrafter"/>
</dbReference>
<dbReference type="GO" id="GO:0019005">
    <property type="term" value="C:SCF ubiquitin ligase complex"/>
    <property type="evidence" value="ECO:0007669"/>
    <property type="project" value="TreeGrafter"/>
</dbReference>
<gene>
    <name evidence="2" type="ORF">FOMPIDRAFT_1152910</name>
</gene>
<dbReference type="Pfam" id="PF13516">
    <property type="entry name" value="LRR_6"/>
    <property type="match status" value="1"/>
</dbReference>
<dbReference type="FunCoup" id="S8DPW7">
    <property type="interactions" value="193"/>
</dbReference>
<dbReference type="HOGENOM" id="CLU_006598_2_0_1"/>
<dbReference type="eggNOG" id="KOG1947">
    <property type="taxonomic scope" value="Eukaryota"/>
</dbReference>
<dbReference type="InterPro" id="IPR001611">
    <property type="entry name" value="Leu-rich_rpt"/>
</dbReference>
<dbReference type="AlphaFoldDB" id="S8DPW7"/>
<evidence type="ECO:0000313" key="3">
    <source>
        <dbReference type="Proteomes" id="UP000015241"/>
    </source>
</evidence>
<dbReference type="Pfam" id="PF23550">
    <property type="entry name" value="zf_Tbcl_Rhp7"/>
    <property type="match status" value="1"/>
</dbReference>
<dbReference type="EMBL" id="KE504225">
    <property type="protein sequence ID" value="EPS94697.1"/>
    <property type="molecule type" value="Genomic_DNA"/>
</dbReference>
<dbReference type="PANTHER" id="PTHR13318">
    <property type="entry name" value="PARTNER OF PAIRED, ISOFORM B-RELATED"/>
    <property type="match status" value="1"/>
</dbReference>